<keyword evidence="12" id="KW-1185">Reference proteome</keyword>
<comment type="catalytic activity">
    <reaction evidence="10">
        <text>7,8-dihydroneopterin 3'-triphosphate + H2O = 6-carboxy-5,6,7,8-tetrahydropterin + triphosphate + acetaldehyde + 2 H(+)</text>
        <dbReference type="Rhea" id="RHEA:27966"/>
        <dbReference type="ChEBI" id="CHEBI:15343"/>
        <dbReference type="ChEBI" id="CHEBI:15377"/>
        <dbReference type="ChEBI" id="CHEBI:15378"/>
        <dbReference type="ChEBI" id="CHEBI:18036"/>
        <dbReference type="ChEBI" id="CHEBI:58462"/>
        <dbReference type="ChEBI" id="CHEBI:61032"/>
        <dbReference type="EC" id="4.1.2.50"/>
    </reaction>
</comment>
<dbReference type="RefSeq" id="WP_320182206.1">
    <property type="nucleotide sequence ID" value="NZ_CP138332.1"/>
</dbReference>
<evidence type="ECO:0000256" key="5">
    <source>
        <dbReference type="ARBA" id="ARBA00018141"/>
    </source>
</evidence>
<evidence type="ECO:0000313" key="11">
    <source>
        <dbReference type="EMBL" id="MFD2969432.1"/>
    </source>
</evidence>
<comment type="pathway">
    <text evidence="2">Purine metabolism; 7-cyano-7-deazaguanine biosynthesis.</text>
</comment>
<proteinExistence type="inferred from homology"/>
<keyword evidence="8" id="KW-0456">Lyase</keyword>
<dbReference type="PANTHER" id="PTHR12589">
    <property type="entry name" value="PYRUVOYL TETRAHYDROBIOPTERIN SYNTHASE"/>
    <property type="match status" value="1"/>
</dbReference>
<dbReference type="Pfam" id="PF01242">
    <property type="entry name" value="PTPS"/>
    <property type="match status" value="1"/>
</dbReference>
<dbReference type="EMBL" id="JBHUPB010000012">
    <property type="protein sequence ID" value="MFD2969432.1"/>
    <property type="molecule type" value="Genomic_DNA"/>
</dbReference>
<dbReference type="PANTHER" id="PTHR12589:SF7">
    <property type="entry name" value="6-PYRUVOYL TETRAHYDROBIOPTERIN SYNTHASE"/>
    <property type="match status" value="1"/>
</dbReference>
<dbReference type="EC" id="4.1.2.50" evidence="4"/>
<evidence type="ECO:0000256" key="3">
    <source>
        <dbReference type="ARBA" id="ARBA00008900"/>
    </source>
</evidence>
<dbReference type="Gene3D" id="3.30.479.10">
    <property type="entry name" value="6-pyruvoyl tetrahydropterin synthase/QueD"/>
    <property type="match status" value="1"/>
</dbReference>
<evidence type="ECO:0000256" key="4">
    <source>
        <dbReference type="ARBA" id="ARBA00012982"/>
    </source>
</evidence>
<comment type="similarity">
    <text evidence="3">Belongs to the PTPS family. QueD subfamily.</text>
</comment>
<dbReference type="InterPro" id="IPR007115">
    <property type="entry name" value="6-PTP_synth/QueD"/>
</dbReference>
<evidence type="ECO:0000256" key="1">
    <source>
        <dbReference type="ARBA" id="ARBA00001947"/>
    </source>
</evidence>
<keyword evidence="7" id="KW-0862">Zinc</keyword>
<accession>A0ABW6BJH6</accession>
<name>A0ABW6BJH6_9SPHI</name>
<evidence type="ECO:0000313" key="12">
    <source>
        <dbReference type="Proteomes" id="UP001597525"/>
    </source>
</evidence>
<evidence type="ECO:0000256" key="7">
    <source>
        <dbReference type="ARBA" id="ARBA00022833"/>
    </source>
</evidence>
<dbReference type="Proteomes" id="UP001597525">
    <property type="component" value="Unassembled WGS sequence"/>
</dbReference>
<protein>
    <recommendedName>
        <fullName evidence="5">6-carboxy-5,6,7,8-tetrahydropterin synthase</fullName>
        <ecNumber evidence="4">4.1.2.50</ecNumber>
    </recommendedName>
    <alternativeName>
        <fullName evidence="9">Queuosine biosynthesis protein QueD</fullName>
    </alternativeName>
</protein>
<evidence type="ECO:0000256" key="2">
    <source>
        <dbReference type="ARBA" id="ARBA00005061"/>
    </source>
</evidence>
<reference evidence="12" key="1">
    <citation type="journal article" date="2019" name="Int. J. Syst. Evol. Microbiol.">
        <title>The Global Catalogue of Microorganisms (GCM) 10K type strain sequencing project: providing services to taxonomists for standard genome sequencing and annotation.</title>
        <authorList>
            <consortium name="The Broad Institute Genomics Platform"/>
            <consortium name="The Broad Institute Genome Sequencing Center for Infectious Disease"/>
            <person name="Wu L."/>
            <person name="Ma J."/>
        </authorList>
    </citation>
    <scope>NUCLEOTIDE SEQUENCE [LARGE SCALE GENOMIC DNA]</scope>
    <source>
        <strain evidence="12">KCTC 22814</strain>
    </source>
</reference>
<evidence type="ECO:0000256" key="6">
    <source>
        <dbReference type="ARBA" id="ARBA00022723"/>
    </source>
</evidence>
<sequence length="136" mass="15831">MIYITRRERFCAAHKLFREDWSTAQNEAVFGKCSNPNWHGHNYELFVTVKGEVNPETGFLIDLKKMKQIMLREVIDKLDHKNVNLDVDFMAGKRASTEVIAIAIFDVLRPCFEQEGVTLHAVKLYETENNFVEYFG</sequence>
<evidence type="ECO:0000256" key="10">
    <source>
        <dbReference type="ARBA" id="ARBA00048807"/>
    </source>
</evidence>
<evidence type="ECO:0000256" key="8">
    <source>
        <dbReference type="ARBA" id="ARBA00023239"/>
    </source>
</evidence>
<comment type="caution">
    <text evidence="11">The sequence shown here is derived from an EMBL/GenBank/DDBJ whole genome shotgun (WGS) entry which is preliminary data.</text>
</comment>
<comment type="cofactor">
    <cofactor evidence="1">
        <name>Zn(2+)</name>
        <dbReference type="ChEBI" id="CHEBI:29105"/>
    </cofactor>
</comment>
<keyword evidence="6" id="KW-0479">Metal-binding</keyword>
<organism evidence="11 12">
    <name type="scientific">Sphingobacterium bambusae</name>
    <dbReference type="NCBI Taxonomy" id="662858"/>
    <lineage>
        <taxon>Bacteria</taxon>
        <taxon>Pseudomonadati</taxon>
        <taxon>Bacteroidota</taxon>
        <taxon>Sphingobacteriia</taxon>
        <taxon>Sphingobacteriales</taxon>
        <taxon>Sphingobacteriaceae</taxon>
        <taxon>Sphingobacterium</taxon>
    </lineage>
</organism>
<dbReference type="InterPro" id="IPR038418">
    <property type="entry name" value="6-PTP_synth/QueD_sf"/>
</dbReference>
<dbReference type="SUPFAM" id="SSF55620">
    <property type="entry name" value="Tetrahydrobiopterin biosynthesis enzymes-like"/>
    <property type="match status" value="1"/>
</dbReference>
<evidence type="ECO:0000256" key="9">
    <source>
        <dbReference type="ARBA" id="ARBA00031449"/>
    </source>
</evidence>
<gene>
    <name evidence="11" type="ORF">ACFS7Y_18700</name>
</gene>